<feature type="region of interest" description="Disordered" evidence="1">
    <location>
        <begin position="1"/>
        <end position="20"/>
    </location>
</feature>
<proteinExistence type="predicted"/>
<name>A0A3B1IYD6_ASTMX</name>
<protein>
    <submittedName>
        <fullName evidence="2">Uncharacterized protein</fullName>
    </submittedName>
</protein>
<reference evidence="2" key="3">
    <citation type="submission" date="2025-08" db="UniProtKB">
        <authorList>
            <consortium name="Ensembl"/>
        </authorList>
    </citation>
    <scope>IDENTIFICATION</scope>
</reference>
<organism evidence="2 3">
    <name type="scientific">Astyanax mexicanus</name>
    <name type="common">Blind cave fish</name>
    <name type="synonym">Astyanax fasciatus mexicanus</name>
    <dbReference type="NCBI Taxonomy" id="7994"/>
    <lineage>
        <taxon>Eukaryota</taxon>
        <taxon>Metazoa</taxon>
        <taxon>Chordata</taxon>
        <taxon>Craniata</taxon>
        <taxon>Vertebrata</taxon>
        <taxon>Euteleostomi</taxon>
        <taxon>Actinopterygii</taxon>
        <taxon>Neopterygii</taxon>
        <taxon>Teleostei</taxon>
        <taxon>Ostariophysi</taxon>
        <taxon>Characiformes</taxon>
        <taxon>Characoidei</taxon>
        <taxon>Acestrorhamphidae</taxon>
        <taxon>Acestrorhamphinae</taxon>
        <taxon>Astyanax</taxon>
    </lineage>
</organism>
<dbReference type="AlphaFoldDB" id="A0A3B1IYD6"/>
<evidence type="ECO:0000313" key="2">
    <source>
        <dbReference type="Ensembl" id="ENSAMXP00000034565.1"/>
    </source>
</evidence>
<evidence type="ECO:0000313" key="3">
    <source>
        <dbReference type="Proteomes" id="UP000018467"/>
    </source>
</evidence>
<dbReference type="InParanoid" id="A0A3B1IYD6"/>
<reference evidence="3" key="2">
    <citation type="journal article" date="2014" name="Nat. Commun.">
        <title>The cavefish genome reveals candidate genes for eye loss.</title>
        <authorList>
            <person name="McGaugh S.E."/>
            <person name="Gross J.B."/>
            <person name="Aken B."/>
            <person name="Blin M."/>
            <person name="Borowsky R."/>
            <person name="Chalopin D."/>
            <person name="Hinaux H."/>
            <person name="Jeffery W.R."/>
            <person name="Keene A."/>
            <person name="Ma L."/>
            <person name="Minx P."/>
            <person name="Murphy D."/>
            <person name="O'Quin K.E."/>
            <person name="Retaux S."/>
            <person name="Rohner N."/>
            <person name="Searle S.M."/>
            <person name="Stahl B.A."/>
            <person name="Tabin C."/>
            <person name="Volff J.N."/>
            <person name="Yoshizawa M."/>
            <person name="Warren W.C."/>
        </authorList>
    </citation>
    <scope>NUCLEOTIDE SEQUENCE [LARGE SCALE GENOMIC DNA]</scope>
    <source>
        <strain evidence="3">female</strain>
    </source>
</reference>
<reference evidence="2" key="4">
    <citation type="submission" date="2025-09" db="UniProtKB">
        <authorList>
            <consortium name="Ensembl"/>
        </authorList>
    </citation>
    <scope>IDENTIFICATION</scope>
</reference>
<sequence>MNLTKSENKPDSCLNGLNRAGVKTSLPQDKHIRYLPEHNSLSDHHTQCRREREKLNLGVAALCHSKTFINFRCTSIN</sequence>
<keyword evidence="3" id="KW-1185">Reference proteome</keyword>
<feature type="compositionally biased region" description="Basic and acidic residues" evidence="1">
    <location>
        <begin position="1"/>
        <end position="10"/>
    </location>
</feature>
<accession>A0A3B1IYD6</accession>
<dbReference type="Ensembl" id="ENSAMXT00000052881.1">
    <property type="protein sequence ID" value="ENSAMXP00000034565.1"/>
    <property type="gene ID" value="ENSAMXG00000038288.1"/>
</dbReference>
<dbReference type="Bgee" id="ENSAMXG00000038288">
    <property type="expression patterns" value="Expressed in zone of skin and 1 other cell type or tissue"/>
</dbReference>
<evidence type="ECO:0000256" key="1">
    <source>
        <dbReference type="SAM" id="MobiDB-lite"/>
    </source>
</evidence>
<dbReference type="Proteomes" id="UP000018467">
    <property type="component" value="Unassembled WGS sequence"/>
</dbReference>
<reference evidence="3" key="1">
    <citation type="submission" date="2013-03" db="EMBL/GenBank/DDBJ databases">
        <authorList>
            <person name="Jeffery W."/>
            <person name="Warren W."/>
            <person name="Wilson R.K."/>
        </authorList>
    </citation>
    <scope>NUCLEOTIDE SEQUENCE</scope>
    <source>
        <strain evidence="3">female</strain>
    </source>
</reference>